<feature type="domain" description="HEPN" evidence="2">
    <location>
        <begin position="3722"/>
        <end position="3838"/>
    </location>
</feature>
<keyword evidence="1" id="KW-0732">Signal</keyword>
<feature type="signal peptide" evidence="1">
    <location>
        <begin position="1"/>
        <end position="28"/>
    </location>
</feature>
<dbReference type="InterPro" id="IPR058210">
    <property type="entry name" value="SACS/Nov_dom"/>
</dbReference>
<proteinExistence type="predicted"/>
<dbReference type="EMBL" id="OV696693">
    <property type="protein sequence ID" value="CAH1272310.1"/>
    <property type="molecule type" value="Genomic_DNA"/>
</dbReference>
<dbReference type="Pfam" id="PF05168">
    <property type="entry name" value="HEPN"/>
    <property type="match status" value="1"/>
</dbReference>
<dbReference type="InterPro" id="IPR007842">
    <property type="entry name" value="HEPN_dom"/>
</dbReference>
<dbReference type="PROSITE" id="PS50910">
    <property type="entry name" value="HEPN"/>
    <property type="match status" value="1"/>
</dbReference>
<dbReference type="Gene3D" id="1.20.120.330">
    <property type="entry name" value="Nucleotidyltransferases domain 2"/>
    <property type="match status" value="1"/>
</dbReference>
<dbReference type="Gene3D" id="1.10.287.110">
    <property type="entry name" value="DnaJ domain"/>
    <property type="match status" value="1"/>
</dbReference>
<dbReference type="PANTHER" id="PTHR46919:SF2">
    <property type="entry name" value="SACSIN"/>
    <property type="match status" value="1"/>
</dbReference>
<dbReference type="InterPro" id="IPR036869">
    <property type="entry name" value="J_dom_sf"/>
</dbReference>
<accession>A0A8K0AAF7</accession>
<evidence type="ECO:0000313" key="4">
    <source>
        <dbReference type="Proteomes" id="UP000838412"/>
    </source>
</evidence>
<protein>
    <submittedName>
        <fullName evidence="3">SACS protein</fullName>
    </submittedName>
</protein>
<dbReference type="SUPFAM" id="SSF81593">
    <property type="entry name" value="Nucleotidyltransferase substrate binding subunit/domain"/>
    <property type="match status" value="1"/>
</dbReference>
<dbReference type="SMART" id="SM00748">
    <property type="entry name" value="HEPN"/>
    <property type="match status" value="1"/>
</dbReference>
<name>A0A8K0AAF7_BRALA</name>
<evidence type="ECO:0000259" key="2">
    <source>
        <dbReference type="PROSITE" id="PS50910"/>
    </source>
</evidence>
<dbReference type="InterPro" id="IPR036890">
    <property type="entry name" value="HATPase_C_sf"/>
</dbReference>
<keyword evidence="4" id="KW-1185">Reference proteome</keyword>
<evidence type="ECO:0000313" key="3">
    <source>
        <dbReference type="EMBL" id="CAH1272310.1"/>
    </source>
</evidence>
<feature type="chain" id="PRO_5035478018" evidence="1">
    <location>
        <begin position="29"/>
        <end position="3846"/>
    </location>
</feature>
<dbReference type="Pfam" id="PF25794">
    <property type="entry name" value="SACS"/>
    <property type="match status" value="3"/>
</dbReference>
<reference evidence="3" key="1">
    <citation type="submission" date="2022-01" db="EMBL/GenBank/DDBJ databases">
        <authorList>
            <person name="Braso-Vives M."/>
        </authorList>
    </citation>
    <scope>NUCLEOTIDE SEQUENCE</scope>
</reference>
<dbReference type="SUPFAM" id="SSF55874">
    <property type="entry name" value="ATPase domain of HSP90 chaperone/DNA topoisomerase II/histidine kinase"/>
    <property type="match status" value="3"/>
</dbReference>
<gene>
    <name evidence="3" type="primary">SACS</name>
    <name evidence="3" type="ORF">BLAG_LOCUS23993</name>
</gene>
<evidence type="ECO:0000256" key="1">
    <source>
        <dbReference type="SAM" id="SignalP"/>
    </source>
</evidence>
<dbReference type="OrthoDB" id="5963011at2759"/>
<dbReference type="NCBIfam" id="NF047352">
    <property type="entry name" value="P_loop_sacsin"/>
    <property type="match status" value="3"/>
</dbReference>
<dbReference type="Gene3D" id="3.30.565.10">
    <property type="entry name" value="Histidine kinase-like ATPase, C-terminal domain"/>
    <property type="match status" value="2"/>
</dbReference>
<dbReference type="Proteomes" id="UP000838412">
    <property type="component" value="Chromosome 8"/>
</dbReference>
<organism evidence="3 4">
    <name type="scientific">Branchiostoma lanceolatum</name>
    <name type="common">Common lancelet</name>
    <name type="synonym">Amphioxus lanceolatum</name>
    <dbReference type="NCBI Taxonomy" id="7740"/>
    <lineage>
        <taxon>Eukaryota</taxon>
        <taxon>Metazoa</taxon>
        <taxon>Chordata</taxon>
        <taxon>Cephalochordata</taxon>
        <taxon>Leptocardii</taxon>
        <taxon>Amphioxiformes</taxon>
        <taxon>Branchiostomatidae</taxon>
        <taxon>Branchiostoma</taxon>
    </lineage>
</organism>
<sequence>MSNLHGSSSLCQYTLNLNVILFLHVTLGEPFGQSLPPFWQHLKENILQKYPDSGQILKELVQNADDAGATEMSFLLDRTDYSRVPCRYPALQQYQGPALYAFNNGVFTDQDWKGIKAAEQGAKRKDPFRIGRFGLGFNSVYHITDVPSVMSGHYIAILDPLHRAFSDGGQRRKISSCQRYAEFLPFLDKLEHESMNYPKTLFRFPLRTAPSDLSDTIYTPARMHERFSELLEDRDCLLLFLKHVKKVTFEERDDIHGETIILATITKAHGNRPQWIRFLHDVSLKHRDVESCEPVTITTENAQGQDVKSQWLVKNKVYDLTHPVEQQLCARLGVIPWVGVAMRVHEPPEGRVFCFLPLPSDPENSTGLPVHVHGYFRLSDNRRSVTWASSDQRDDTTDWNTLLLTRLVPKVYAELLATATFLIDESRTVPSLIYDSWPHQMTTRWQGLLSQFAANAVGLSVFHTKASDGEWLDLSEIYVNDINDKRIKEAVDAILLGVYCTEPSLSSLKVLGLKTTLTASDIVRSAGLVPRMEPCVAIIKAKMTFQWINLYPSHFIGRDQRLLAGSEWMPCRRQRPDGYPADLGWFGQNVATARPETVADKTMMSLVGSTMPILDGDASEKFNSIFQWPKPPPIDKVVQHLQSVIQTYQSNTQRIGLGVLSDMIIEIYQYLANKQVTHEQLESEFSRLGLTDWVWHGSAFVSTVRIAVSSDITFNLSPYLFVLPTQLTADRRLRKFFLQMGVSDTLGDDHVVRVLHDIQQQCGDGTFLSQSQLDLCIKIINFLTKNCTQACTAKGLLVPTHEDDGETRLVPPRDCMYCDSDWLREKGHDVQLGKSFRMLHQSISSKMANLLGIPSLTHRLVKPTALGPGMKLCGQKEPITRRLKTIIDEYKEGSGIFNELIQNADDAGATEVKFAVDWRQNSQARTSLLSPEMAVCQGPALWVYNNKVFTDKDIENITEISGATKKRDTNKIGRFGLGFNSVYHITDVPSFISRHYFVCFDPHTTHLPSMVNHIEPGVQIEWNIDQTRRIYSDQFEPYDGLFDCNIFNSNTYPATLFRFPFRTQEEAQNSKISSTVYDRNRMFRLLAHFVQNLDTLLIFTQHVRSVTVVEIDEEGRHSELMHVKSTVSPLIERSLPYRNEDKPPGLLQIASSYMEGQQKKRPPEIPSMLNDISLEVRIPMKAAAGTSGTRSWLISSCIGSVESLRMAQTEQGRANGLLPCASVAAFLGADMNLPKSVVGKAFCFLPLPESTGLPIHVNAPFAIFSNRQGIFKRPGPSIEPPVEVEWNKCLLRDAIPTAYLILLHHLTLIQGDSASHISDPFCIWPNVSRVEEALYRDYLIPCFYEKVVTSPSPPKVLLSLDRKWISMEEAAFLDPSLRESTIGEEALKILHIWTHQQIGVDKLTQAAVDLPSWVFEGFLKSNDSGNVVKERALSLNTLYNNVFHPAVTHGCLTNKSQRLILNKFVLYLLEKVFTELSAERPIPYTSLQHLPCVPSSPQGTLLRCPHELVHPASIVAALFDDDDQRFPYGEELKKLPRLESLKGLGMMVISLPWKLLLERANSCKKLYQEIDPCKALNRMSFLYQFVMKTPSLRKDMENMTNLSRIAVKHLLMVAEKPPADKSSQSMLQTFCHAIYGLLQSTCCTEEKDGNRKEKYVINDEVMRKALIDSPFVYITKNINFVRPRELAFKNYGRPVNMLNVVPNELQSYSTFLRSCAVREFFEATDFVVALEEMAAKYDFQPLDEPDLQDSLALASNLEREDRLLLQSNGPGIEMSMRRRAFLPDREGILRNISQLAYNDAPWLEEDPSIPHYVHPQIPRHQAVRFFGVETVRSKLVDQTAEDFCDIGEDFGQGEELTDRIKGILESYSTGLDIFKELLQNADDAGATEVKFIFDTRRHSDKKIFDREWKHLQGPALLVYNNTTFNKSDIKAIQKIGKGNKQEKSSAIGQFGIGFNAVYHLTDCPSLITDNDMMCIFDPHARYAPGATTRRPGRLIPVKTLEDKFPDVLETFLVPNEKAPLEGSTLFRFPLRTEEMPSSNITDVTFPPSSMNSMMAAFWMKAKQAILFLNNIEKVVFATIHGSRMPMPGCYVEQYVVRKSILEASTANRDVIANHIKEQLEHAAKETKSGSANDILSIPPTQEEYQLSVIQEINGNKRSASRWLISERVGFNKRPDLRADKLSFARLKCIMPRVAVAALLDDTKPDESKAAQSVPSSDEFFGQAFCYLPLPTPTTCLPVHVNGHFALASSRRNLESSGLHGEWNELLKTELLAPAYVSLLAAAKEELLSPTASKGFQLSQYCSLFPVVNEEAEVVSFNALAAEVYHIIANRDENLLPVVVHRDDSLCFTFEKPSECLFEVDRDDVDDDSSKAQECAAKNVLLSIGCKVVEANYMGSIYNNFKHAGIDVTTLSPLSTTQWLRKQDLEYIGRRLLTEDTECLNDLLNYCLWPVHLGSHDLNFCLHAVPLLLAQDKNLYRFNSENHAYISTHHALFSMKYAYRFVHESLIDMLSKALQQDRTGTVVKHLDIQDIASLTTSYPDIFPKECLVQTAGHNSWRLKKRTTKPTAEWIKLLWKFIDGRAKDVQDLRPIKDWQIIPSTRPSLFSLANAKLTFTTDAQLSFTVLNVLEKLHCPLVNENLLGKGVGVIHHSLASPTSSKDVLTVLEGVMKDGYNLEGILDNAECSALLKHLQRDVEDLPRSTKLINLLRKLPVFETVDGILRSIRGVREVLVLSTDRYTSQLNINALLELNGCVVLKFNANLVALYGVLEVKKVCQVTLHVQHILPAFHLVSNDKQRMSYLTHIKDYLLPSLTNAHKQRLLQKLQSTAFIPNIDGKLLTANHFYNPNEPLFHAAKGHVDFIDFPPKPFCDETWIDFLVDVGLQTSMDPYRYLQCVETVEEQFCGRRDADVTSLERLAEELVSYLFKHENDLQPVLEEVSETCFIPCHRPSQHLTDIHPSVNTGTICFRGSVTSDQEFFIWTTSLALPEWASPPSDEVKRQLGVLDSPPLNDVVDNCVNICSKEEGEIANPQLFKVMESTYQFIQKSCAETPSHCFEGKKPPSKAKCDNCQLISETLRSVPCVIVEVESGQRFAVGSKVVLETPENVFDGFLYRSCRRLGPYESLFKCLGVTESVTIAKYALVLSELVARHGADSSLDEDTLPWKAACAAVARIVELSCGENGPVQWHDFISRTINPILYLPTEVNTLEPSQNIVIVDGKNHDPSTVEKLGHKRLTRWITLSRTHVESIPEDFRPVFFSDITGEKLSKSSTPCEDEEKCPFREFYARKILGEKFCRFLALNISNRDKFMDKSQLIPKVRDGLANIRLHCYRTIELELFDLQNEGTSSKGKDMQVYLSSVKSTTDGSTCPNMYLKHNAILGESTECVSFNFELAKALSDVFPECDMDLQSVVEELMRLQPTKDTLDMIRYELLRKVECVYSLGSPLEELCISHRPDINLKEGEIVAYRLPSAGKEENVFHAIFAKVAKEENTDALPIDHKEDEVGAKMHTSGEELALLQSEENAEAFQVQANVTLDFERMFEIDANRYEKLLVKVTEVYILDKDQQAVQVMTEAEAWQHVTQVLEEAWDLEEDDHKRVVGRLFLYWHPKSNPSNKDFARQVIEHIRSEIKRLLREDDEYVKKWGPDIPRPRRSHSGRRLGRKRNRNMSYADYDELFSQLEHLTIARTSQGTRLGYGGFYGNRSQDTNDGPQGRRLSPNYDEARRWFRQARTDLAAARHCESRRFYSTAAFMCHQAAENALKAAEFAVSGTKSCDHRLDLLANHVSEYKPTFREVVSLTRDLYRLRCDNMNPRYPDQWAPPSIPAEGYKESDIGDMLNITGKVLTHVSSLM</sequence>
<dbReference type="PANTHER" id="PTHR46919">
    <property type="entry name" value="ZINC FINGER, C3HC4 TYPE (RING FINGER) FAMILY PROTEIN"/>
    <property type="match status" value="1"/>
</dbReference>